<feature type="compositionally biased region" description="Basic and acidic residues" evidence="5">
    <location>
        <begin position="16"/>
        <end position="34"/>
    </location>
</feature>
<reference evidence="7" key="1">
    <citation type="submission" date="2023-03" db="EMBL/GenBank/DDBJ databases">
        <authorList>
            <person name="Julca I."/>
        </authorList>
    </citation>
    <scope>NUCLEOTIDE SEQUENCE</scope>
</reference>
<dbReference type="EMBL" id="OX459120">
    <property type="protein sequence ID" value="CAI9099936.1"/>
    <property type="molecule type" value="Genomic_DNA"/>
</dbReference>
<gene>
    <name evidence="7" type="ORF">OLC1_LOCUS9864</name>
</gene>
<name>A0AAV1CXL6_OLDCO</name>
<evidence type="ECO:0000256" key="4">
    <source>
        <dbReference type="ARBA" id="ARBA00022840"/>
    </source>
</evidence>
<keyword evidence="4" id="KW-0067">ATP-binding</keyword>
<feature type="domain" description="Helicase XPB/Ssl2 N-terminal" evidence="6">
    <location>
        <begin position="48"/>
        <end position="171"/>
    </location>
</feature>
<organism evidence="7 8">
    <name type="scientific">Oldenlandia corymbosa var. corymbosa</name>
    <dbReference type="NCBI Taxonomy" id="529605"/>
    <lineage>
        <taxon>Eukaryota</taxon>
        <taxon>Viridiplantae</taxon>
        <taxon>Streptophyta</taxon>
        <taxon>Embryophyta</taxon>
        <taxon>Tracheophyta</taxon>
        <taxon>Spermatophyta</taxon>
        <taxon>Magnoliopsida</taxon>
        <taxon>eudicotyledons</taxon>
        <taxon>Gunneridae</taxon>
        <taxon>Pentapetalae</taxon>
        <taxon>asterids</taxon>
        <taxon>lamiids</taxon>
        <taxon>Gentianales</taxon>
        <taxon>Rubiaceae</taxon>
        <taxon>Rubioideae</taxon>
        <taxon>Spermacoceae</taxon>
        <taxon>Hedyotis-Oldenlandia complex</taxon>
        <taxon>Oldenlandia</taxon>
    </lineage>
</organism>
<dbReference type="GO" id="GO:0005675">
    <property type="term" value="C:transcription factor TFIIH holo complex"/>
    <property type="evidence" value="ECO:0007669"/>
    <property type="project" value="TreeGrafter"/>
</dbReference>
<evidence type="ECO:0000313" key="8">
    <source>
        <dbReference type="Proteomes" id="UP001161247"/>
    </source>
</evidence>
<dbReference type="GO" id="GO:0006367">
    <property type="term" value="P:transcription initiation at RNA polymerase II promoter"/>
    <property type="evidence" value="ECO:0007669"/>
    <property type="project" value="TreeGrafter"/>
</dbReference>
<dbReference type="SUPFAM" id="SSF52540">
    <property type="entry name" value="P-loop containing nucleoside triphosphate hydrolases"/>
    <property type="match status" value="1"/>
</dbReference>
<feature type="region of interest" description="Disordered" evidence="5">
    <location>
        <begin position="1"/>
        <end position="34"/>
    </location>
</feature>
<evidence type="ECO:0000259" key="6">
    <source>
        <dbReference type="Pfam" id="PF13625"/>
    </source>
</evidence>
<sequence>MDSGDEHRPSKKIKFLKKEEEHSPITKTGKIRDPTELDLKPDHKNRALWVVPDGRIFLETISPFYKEAKDFLIEVAELVCRQDSMHEYNLTPDSLYAAVSTGLDTETIISVLSKLSKTKIPKQIIDFIHESTANYGKVKLVLKKNRYFVESRFPEVLQKLLDNETIRRARISSDCKSPGEIEGSESELSAVTEEKEIQAFEIDPFGVESVKQECLPNALNYPMLEEYDFRSDSINPDLDIELKPQVQVRRYQEKCLRKMFGNNGRARSGVIVLPYGAGKSLVAVAAASRIKKSCLCLATEAASVDRWVDLIDSSRGLQFATIKSYVAHLQPKKLFQVTELL</sequence>
<dbReference type="GO" id="GO:0016787">
    <property type="term" value="F:hydrolase activity"/>
    <property type="evidence" value="ECO:0007669"/>
    <property type="project" value="UniProtKB-KW"/>
</dbReference>
<evidence type="ECO:0000256" key="3">
    <source>
        <dbReference type="ARBA" id="ARBA00022806"/>
    </source>
</evidence>
<evidence type="ECO:0000313" key="7">
    <source>
        <dbReference type="EMBL" id="CAI9099936.1"/>
    </source>
</evidence>
<dbReference type="PANTHER" id="PTHR11274:SF0">
    <property type="entry name" value="GENERAL TRANSCRIPTION AND DNA REPAIR FACTOR IIH HELICASE SUBUNIT XPB"/>
    <property type="match status" value="1"/>
</dbReference>
<keyword evidence="3" id="KW-0347">Helicase</keyword>
<dbReference type="InterPro" id="IPR032830">
    <property type="entry name" value="XPB/Ssl2_N"/>
</dbReference>
<dbReference type="Proteomes" id="UP001161247">
    <property type="component" value="Chromosome 3"/>
</dbReference>
<dbReference type="InterPro" id="IPR027417">
    <property type="entry name" value="P-loop_NTPase"/>
</dbReference>
<dbReference type="GO" id="GO:0097550">
    <property type="term" value="C:transcription preinitiation complex"/>
    <property type="evidence" value="ECO:0007669"/>
    <property type="project" value="TreeGrafter"/>
</dbReference>
<keyword evidence="8" id="KW-1185">Reference proteome</keyword>
<dbReference type="GO" id="GO:0000112">
    <property type="term" value="C:nucleotide-excision repair factor 3 complex"/>
    <property type="evidence" value="ECO:0007669"/>
    <property type="project" value="TreeGrafter"/>
</dbReference>
<dbReference type="PANTHER" id="PTHR11274">
    <property type="entry name" value="RAD25/XP-B DNA REPAIR HELICASE"/>
    <property type="match status" value="1"/>
</dbReference>
<dbReference type="Gene3D" id="3.40.50.300">
    <property type="entry name" value="P-loop containing nucleotide triphosphate hydrolases"/>
    <property type="match status" value="1"/>
</dbReference>
<protein>
    <submittedName>
        <fullName evidence="7">OLC1v1036834C1</fullName>
    </submittedName>
</protein>
<accession>A0AAV1CXL6</accession>
<evidence type="ECO:0000256" key="5">
    <source>
        <dbReference type="SAM" id="MobiDB-lite"/>
    </source>
</evidence>
<dbReference type="GO" id="GO:0043138">
    <property type="term" value="F:3'-5' DNA helicase activity"/>
    <property type="evidence" value="ECO:0007669"/>
    <property type="project" value="TreeGrafter"/>
</dbReference>
<dbReference type="Pfam" id="PF13625">
    <property type="entry name" value="Helicase_C_3"/>
    <property type="match status" value="1"/>
</dbReference>
<dbReference type="AlphaFoldDB" id="A0AAV1CXL6"/>
<dbReference type="InterPro" id="IPR050615">
    <property type="entry name" value="ATP-dep_DNA_Helicase"/>
</dbReference>
<dbReference type="GO" id="GO:0005524">
    <property type="term" value="F:ATP binding"/>
    <property type="evidence" value="ECO:0007669"/>
    <property type="project" value="UniProtKB-KW"/>
</dbReference>
<proteinExistence type="predicted"/>
<keyword evidence="2" id="KW-0378">Hydrolase</keyword>
<evidence type="ECO:0000256" key="2">
    <source>
        <dbReference type="ARBA" id="ARBA00022801"/>
    </source>
</evidence>
<keyword evidence="1" id="KW-0547">Nucleotide-binding</keyword>
<evidence type="ECO:0000256" key="1">
    <source>
        <dbReference type="ARBA" id="ARBA00022741"/>
    </source>
</evidence>